<dbReference type="Gene3D" id="3.40.30.10">
    <property type="entry name" value="Glutaredoxin"/>
    <property type="match status" value="1"/>
</dbReference>
<sequence>MSSTKLTPATNIPGISLANFSGGTLNLSERKNKDSWKLIVVYRGLHCPICANYLEKLHNLKNKLAELNVEAVAISADPLEKVKKQFEDYEPSFSVGYDLTIEQMEALGLYISSPRSPQETDRVFAEPGMFILNENDELHIIDISNAPFSRPDLDGVVDGIKFIRNPENKYPIRGTYN</sequence>
<dbReference type="Pfam" id="PF00578">
    <property type="entry name" value="AhpC-TSA"/>
    <property type="match status" value="1"/>
</dbReference>
<comment type="caution">
    <text evidence="3">The sequence shown here is derived from an EMBL/GenBank/DDBJ whole genome shotgun (WGS) entry which is preliminary data.</text>
</comment>
<dbReference type="InterPro" id="IPR036249">
    <property type="entry name" value="Thioredoxin-like_sf"/>
</dbReference>
<evidence type="ECO:0000313" key="3">
    <source>
        <dbReference type="EMBL" id="TYK67077.1"/>
    </source>
</evidence>
<reference evidence="3 4" key="1">
    <citation type="submission" date="2019-08" db="EMBL/GenBank/DDBJ databases">
        <title>Microbe sample from Colwellia echini.</title>
        <authorList>
            <person name="Christiansen L."/>
            <person name="Pathiraja D."/>
            <person name="Schultz-Johansen M."/>
            <person name="Choi I.-G."/>
            <person name="Stougaard P."/>
        </authorList>
    </citation>
    <scope>NUCLEOTIDE SEQUENCE [LARGE SCALE GENOMIC DNA]</scope>
    <source>
        <strain evidence="3 4">A3</strain>
    </source>
</reference>
<dbReference type="InterPro" id="IPR000866">
    <property type="entry name" value="AhpC/TSA"/>
</dbReference>
<protein>
    <submittedName>
        <fullName evidence="3">AhpC/TSA family protein</fullName>
    </submittedName>
</protein>
<dbReference type="Proteomes" id="UP000815846">
    <property type="component" value="Unassembled WGS sequence"/>
</dbReference>
<evidence type="ECO:0000259" key="2">
    <source>
        <dbReference type="PROSITE" id="PS51352"/>
    </source>
</evidence>
<feature type="domain" description="Thioredoxin" evidence="2">
    <location>
        <begin position="6"/>
        <end position="162"/>
    </location>
</feature>
<dbReference type="RefSeq" id="WP_101343227.1">
    <property type="nucleotide sequence ID" value="NZ_PJAI02000001.1"/>
</dbReference>
<evidence type="ECO:0000256" key="1">
    <source>
        <dbReference type="SAM" id="Coils"/>
    </source>
</evidence>
<feature type="coiled-coil region" evidence="1">
    <location>
        <begin position="50"/>
        <end position="77"/>
    </location>
</feature>
<dbReference type="InterPro" id="IPR013766">
    <property type="entry name" value="Thioredoxin_domain"/>
</dbReference>
<dbReference type="PROSITE" id="PS51352">
    <property type="entry name" value="THIOREDOXIN_2"/>
    <property type="match status" value="1"/>
</dbReference>
<evidence type="ECO:0000313" key="4">
    <source>
        <dbReference type="Proteomes" id="UP000815846"/>
    </source>
</evidence>
<dbReference type="CDD" id="cd02970">
    <property type="entry name" value="PRX_like2"/>
    <property type="match status" value="1"/>
</dbReference>
<proteinExistence type="predicted"/>
<organism evidence="3 4">
    <name type="scientific">Colwellia echini</name>
    <dbReference type="NCBI Taxonomy" id="1982103"/>
    <lineage>
        <taxon>Bacteria</taxon>
        <taxon>Pseudomonadati</taxon>
        <taxon>Pseudomonadota</taxon>
        <taxon>Gammaproteobacteria</taxon>
        <taxon>Alteromonadales</taxon>
        <taxon>Colwelliaceae</taxon>
        <taxon>Colwellia</taxon>
    </lineage>
</organism>
<keyword evidence="1" id="KW-0175">Coiled coil</keyword>
<keyword evidence="4" id="KW-1185">Reference proteome</keyword>
<accession>A0ABY3N1E1</accession>
<name>A0ABY3N1E1_9GAMM</name>
<dbReference type="SUPFAM" id="SSF52833">
    <property type="entry name" value="Thioredoxin-like"/>
    <property type="match status" value="1"/>
</dbReference>
<gene>
    <name evidence="3" type="ORF">CWS31_000610</name>
</gene>
<dbReference type="EMBL" id="PJAI02000001">
    <property type="protein sequence ID" value="TYK67077.1"/>
    <property type="molecule type" value="Genomic_DNA"/>
</dbReference>